<dbReference type="InterPro" id="IPR004476">
    <property type="entry name" value="RNase_II/RNase_R"/>
</dbReference>
<dbReference type="PROSITE" id="PS50126">
    <property type="entry name" value="S1"/>
    <property type="match status" value="1"/>
</dbReference>
<feature type="compositionally biased region" description="Basic and acidic residues" evidence="9">
    <location>
        <begin position="1"/>
        <end position="20"/>
    </location>
</feature>
<comment type="similarity">
    <text evidence="8">Belongs to the RNR ribonuclease family. RNase R subfamily.</text>
</comment>
<dbReference type="Pfam" id="PF00575">
    <property type="entry name" value="S1"/>
    <property type="match status" value="1"/>
</dbReference>
<dbReference type="EMBL" id="VWSF01000007">
    <property type="protein sequence ID" value="KAA5546463.1"/>
    <property type="molecule type" value="Genomic_DNA"/>
</dbReference>
<evidence type="ECO:0000256" key="5">
    <source>
        <dbReference type="ARBA" id="ARBA00022801"/>
    </source>
</evidence>
<keyword evidence="6 8" id="KW-0269">Exonuclease</keyword>
<dbReference type="GO" id="GO:0003723">
    <property type="term" value="F:RNA binding"/>
    <property type="evidence" value="ECO:0007669"/>
    <property type="project" value="UniProtKB-UniRule"/>
</dbReference>
<evidence type="ECO:0000313" key="12">
    <source>
        <dbReference type="Proteomes" id="UP000323426"/>
    </source>
</evidence>
<feature type="region of interest" description="Disordered" evidence="9">
    <location>
        <begin position="731"/>
        <end position="825"/>
    </location>
</feature>
<dbReference type="Gene3D" id="2.40.50.140">
    <property type="entry name" value="Nucleic acid-binding proteins"/>
    <property type="match status" value="3"/>
</dbReference>
<feature type="compositionally biased region" description="Acidic residues" evidence="9">
    <location>
        <begin position="784"/>
        <end position="793"/>
    </location>
</feature>
<evidence type="ECO:0000256" key="2">
    <source>
        <dbReference type="ARBA" id="ARBA00004496"/>
    </source>
</evidence>
<dbReference type="PANTHER" id="PTHR23355:SF9">
    <property type="entry name" value="DIS3-LIKE EXONUCLEASE 2"/>
    <property type="match status" value="1"/>
</dbReference>
<dbReference type="RefSeq" id="WP_150088510.1">
    <property type="nucleotide sequence ID" value="NZ_VWSF01000007.1"/>
</dbReference>
<comment type="function">
    <text evidence="8">3'-5' exoribonuclease that releases 5'-nucleoside monophosphates and is involved in maturation of structured RNAs.</text>
</comment>
<keyword evidence="3 8" id="KW-0963">Cytoplasm</keyword>
<evidence type="ECO:0000256" key="6">
    <source>
        <dbReference type="ARBA" id="ARBA00022839"/>
    </source>
</evidence>
<evidence type="ECO:0000256" key="8">
    <source>
        <dbReference type="HAMAP-Rule" id="MF_01895"/>
    </source>
</evidence>
<dbReference type="InterPro" id="IPR040476">
    <property type="entry name" value="CSD2"/>
</dbReference>
<dbReference type="Proteomes" id="UP000323426">
    <property type="component" value="Unassembled WGS sequence"/>
</dbReference>
<dbReference type="SMART" id="SM00316">
    <property type="entry name" value="S1"/>
    <property type="match status" value="1"/>
</dbReference>
<feature type="region of interest" description="Disordered" evidence="9">
    <location>
        <begin position="1"/>
        <end position="27"/>
    </location>
</feature>
<comment type="caution">
    <text evidence="11">The sequence shown here is derived from an EMBL/GenBank/DDBJ whole genome shotgun (WGS) entry which is preliminary data.</text>
</comment>
<keyword evidence="5 8" id="KW-0378">Hydrolase</keyword>
<dbReference type="EC" id="3.1.13.1" evidence="8"/>
<sequence>MERKKKNSDSGRSNRSEGKNRTGKRGGVEITKSKLLQIFVTHPGKAFGYKQISRRFDVTDKEGRDQINDYLKQLRKEGKIVPLSEGNYILNITESKEVIGTVDLANSRHAYVISAESEEDIRIPTENLQFAMGGDRVKVRINNTRDGRPEGEVVEILERVSDEVAGRIEVSKNFAFVIPNFRKLYFDIFINEEDINDAQNGDKVLVKITEWPKSANKSPIGKVTRVFGPAGENEAEINSIMAEFGLPFEFPEVVEQEAEAIPETITEEEISRRRDFRDITTFTIDPVDAKDFDDALSIRSLENGRWEIGVHIADVTHYIEEKSGLEKEALHRATSVYLVDRTIPMLPEKLSNGLCSLRPHEDKLTFSAVFEMDETGRLYDTWIGKTIIHSDRRFAYEEAQEVMDTGDGDYVEELQTLNKIAKALKDKRFKNGAISFETVEVRFKLDENGKPLHVYVKERKDAHKLIEEFMLLANRKVAEFVFNIKKRGKRYTMVYRTHDAPDPDKLTNFSLFASKFGYKVDLESKEVSNELNRLAEQTLGKPEQGVLQSLAIRTMAKAKYTTEPLGHFGLAFEHYSHFTSPIRRYPDMMAHRLIFKYLNGEQSQEKEEYEEKCKHSSEQEKRAADAERASIKYKQVEFMQNTVGQKFKGIVSGLTEWGLYVEIEENKCEGMVRLSDLEDDFYELDSQNYRIIGRRNKRIISFGDEVWVEVKAANLNDRTIDLILLTNGDSTDGTENSRFAERNERNRDKSSRSRGRGEQNERAVVEAKGGGGKKKKAKASEVVPDWEEQDEQVITETPKFEKEKGLPKEREQRGRNLKDYYGFDE</sequence>
<dbReference type="InterPro" id="IPR050180">
    <property type="entry name" value="RNR_Ribonuclease"/>
</dbReference>
<keyword evidence="4 8" id="KW-0540">Nuclease</keyword>
<dbReference type="InterPro" id="IPR003029">
    <property type="entry name" value="S1_domain"/>
</dbReference>
<keyword evidence="7 8" id="KW-0694">RNA-binding</keyword>
<keyword evidence="12" id="KW-1185">Reference proteome</keyword>
<protein>
    <recommendedName>
        <fullName evidence="8">Ribonuclease R</fullName>
        <shortName evidence="8">RNase R</shortName>
        <ecNumber evidence="8">3.1.13.1</ecNumber>
    </recommendedName>
</protein>
<feature type="domain" description="S1 motif" evidence="10">
    <location>
        <begin position="644"/>
        <end position="725"/>
    </location>
</feature>
<dbReference type="CDD" id="cd04471">
    <property type="entry name" value="S1_RNase_R"/>
    <property type="match status" value="1"/>
</dbReference>
<dbReference type="InterPro" id="IPR011805">
    <property type="entry name" value="RNase_R"/>
</dbReference>
<reference evidence="11 12" key="1">
    <citation type="submission" date="2019-09" db="EMBL/GenBank/DDBJ databases">
        <title>Genome sequence and assembly of Adhaeribacter sp.</title>
        <authorList>
            <person name="Chhetri G."/>
        </authorList>
    </citation>
    <scope>NUCLEOTIDE SEQUENCE [LARGE SCALE GENOMIC DNA]</scope>
    <source>
        <strain evidence="11 12">DK36</strain>
    </source>
</reference>
<feature type="compositionally biased region" description="Basic and acidic residues" evidence="9">
    <location>
        <begin position="798"/>
        <end position="818"/>
    </location>
</feature>
<evidence type="ECO:0000256" key="4">
    <source>
        <dbReference type="ARBA" id="ARBA00022722"/>
    </source>
</evidence>
<organism evidence="11 12">
    <name type="scientific">Adhaeribacter rhizoryzae</name>
    <dbReference type="NCBI Taxonomy" id="2607907"/>
    <lineage>
        <taxon>Bacteria</taxon>
        <taxon>Pseudomonadati</taxon>
        <taxon>Bacteroidota</taxon>
        <taxon>Cytophagia</taxon>
        <taxon>Cytophagales</taxon>
        <taxon>Hymenobacteraceae</taxon>
        <taxon>Adhaeribacter</taxon>
    </lineage>
</organism>
<dbReference type="InterPro" id="IPR013223">
    <property type="entry name" value="RNase_B_OB_dom"/>
</dbReference>
<dbReference type="SMART" id="SM00955">
    <property type="entry name" value="RNB"/>
    <property type="match status" value="1"/>
</dbReference>
<name>A0A5M6DGC3_9BACT</name>
<dbReference type="GO" id="GO:0005829">
    <property type="term" value="C:cytosol"/>
    <property type="evidence" value="ECO:0007669"/>
    <property type="project" value="TreeGrafter"/>
</dbReference>
<gene>
    <name evidence="8 11" type="primary">rnr</name>
    <name evidence="11" type="ORF">F0145_11270</name>
</gene>
<evidence type="ECO:0000256" key="9">
    <source>
        <dbReference type="SAM" id="MobiDB-lite"/>
    </source>
</evidence>
<evidence type="ECO:0000256" key="7">
    <source>
        <dbReference type="ARBA" id="ARBA00022884"/>
    </source>
</evidence>
<dbReference type="NCBIfam" id="TIGR02063">
    <property type="entry name" value="RNase_R"/>
    <property type="match status" value="1"/>
</dbReference>
<dbReference type="Pfam" id="PF17876">
    <property type="entry name" value="CSD2"/>
    <property type="match status" value="1"/>
</dbReference>
<evidence type="ECO:0000256" key="3">
    <source>
        <dbReference type="ARBA" id="ARBA00022490"/>
    </source>
</evidence>
<dbReference type="InterPro" id="IPR001900">
    <property type="entry name" value="RNase_II/R"/>
</dbReference>
<dbReference type="Pfam" id="PF08206">
    <property type="entry name" value="OB_RNB"/>
    <property type="match status" value="1"/>
</dbReference>
<proteinExistence type="inferred from homology"/>
<evidence type="ECO:0000259" key="10">
    <source>
        <dbReference type="PROSITE" id="PS50126"/>
    </source>
</evidence>
<dbReference type="NCBIfam" id="TIGR00358">
    <property type="entry name" value="3_prime_RNase"/>
    <property type="match status" value="1"/>
</dbReference>
<evidence type="ECO:0000256" key="1">
    <source>
        <dbReference type="ARBA" id="ARBA00001849"/>
    </source>
</evidence>
<dbReference type="Pfam" id="PF00773">
    <property type="entry name" value="RNB"/>
    <property type="match status" value="1"/>
</dbReference>
<comment type="catalytic activity">
    <reaction evidence="1 8">
        <text>Exonucleolytic cleavage in the 3'- to 5'-direction to yield nucleoside 5'-phosphates.</text>
        <dbReference type="EC" id="3.1.13.1"/>
    </reaction>
</comment>
<dbReference type="HAMAP" id="MF_01895">
    <property type="entry name" value="RNase_R"/>
    <property type="match status" value="1"/>
</dbReference>
<accession>A0A5M6DGC3</accession>
<dbReference type="GO" id="GO:0008859">
    <property type="term" value="F:exoribonuclease II activity"/>
    <property type="evidence" value="ECO:0007669"/>
    <property type="project" value="UniProtKB-UniRule"/>
</dbReference>
<dbReference type="InterPro" id="IPR012340">
    <property type="entry name" value="NA-bd_OB-fold"/>
</dbReference>
<dbReference type="SUPFAM" id="SSF50249">
    <property type="entry name" value="Nucleic acid-binding proteins"/>
    <property type="match status" value="3"/>
</dbReference>
<feature type="compositionally biased region" description="Basic and acidic residues" evidence="9">
    <location>
        <begin position="738"/>
        <end position="765"/>
    </location>
</feature>
<dbReference type="PANTHER" id="PTHR23355">
    <property type="entry name" value="RIBONUCLEASE"/>
    <property type="match status" value="1"/>
</dbReference>
<dbReference type="AlphaFoldDB" id="A0A5M6DGC3"/>
<dbReference type="PROSITE" id="PS01175">
    <property type="entry name" value="RIBONUCLEASE_II"/>
    <property type="match status" value="1"/>
</dbReference>
<evidence type="ECO:0000313" key="11">
    <source>
        <dbReference type="EMBL" id="KAA5546463.1"/>
    </source>
</evidence>
<dbReference type="InterPro" id="IPR022966">
    <property type="entry name" value="RNase_II/R_CS"/>
</dbReference>
<dbReference type="GO" id="GO:0006402">
    <property type="term" value="P:mRNA catabolic process"/>
    <property type="evidence" value="ECO:0007669"/>
    <property type="project" value="TreeGrafter"/>
</dbReference>
<comment type="subcellular location">
    <subcellularLocation>
        <location evidence="2 8">Cytoplasm</location>
    </subcellularLocation>
</comment>